<evidence type="ECO:0000256" key="4">
    <source>
        <dbReference type="ARBA" id="ARBA00022840"/>
    </source>
</evidence>
<dbReference type="GO" id="GO:0016887">
    <property type="term" value="F:ATP hydrolysis activity"/>
    <property type="evidence" value="ECO:0007669"/>
    <property type="project" value="InterPro"/>
</dbReference>
<dbReference type="PROSITE" id="PS50893">
    <property type="entry name" value="ABC_TRANSPORTER_2"/>
    <property type="match status" value="2"/>
</dbReference>
<dbReference type="Pfam" id="PF08352">
    <property type="entry name" value="oligo_HPY"/>
    <property type="match status" value="2"/>
</dbReference>
<keyword evidence="2" id="KW-0813">Transport</keyword>
<accession>A0A1N6M7A5</accession>
<dbReference type="NCBIfam" id="NF008453">
    <property type="entry name" value="PRK11308.1"/>
    <property type="match status" value="2"/>
</dbReference>
<dbReference type="GO" id="GO:0015833">
    <property type="term" value="P:peptide transport"/>
    <property type="evidence" value="ECO:0007669"/>
    <property type="project" value="InterPro"/>
</dbReference>
<dbReference type="AlphaFoldDB" id="A0A1N6M7A5"/>
<evidence type="ECO:0000256" key="3">
    <source>
        <dbReference type="ARBA" id="ARBA00022741"/>
    </source>
</evidence>
<dbReference type="InterPro" id="IPR050319">
    <property type="entry name" value="ABC_transp_ATP-bind"/>
</dbReference>
<evidence type="ECO:0000313" key="6">
    <source>
        <dbReference type="EMBL" id="SIO95322.1"/>
    </source>
</evidence>
<dbReference type="EMBL" id="FSSB01000018">
    <property type="protein sequence ID" value="SIO95322.1"/>
    <property type="molecule type" value="Genomic_DNA"/>
</dbReference>
<organism evidence="6 7">
    <name type="scientific">Vibrio spartinae</name>
    <dbReference type="NCBI Taxonomy" id="1918945"/>
    <lineage>
        <taxon>Bacteria</taxon>
        <taxon>Pseudomonadati</taxon>
        <taxon>Pseudomonadota</taxon>
        <taxon>Gammaproteobacteria</taxon>
        <taxon>Vibrionales</taxon>
        <taxon>Vibrionaceae</taxon>
        <taxon>Vibrio</taxon>
    </lineage>
</organism>
<gene>
    <name evidence="6" type="primary">gsiA_4</name>
    <name evidence="6" type="ORF">VSP9026_03064</name>
</gene>
<keyword evidence="6" id="KW-0378">Hydrolase</keyword>
<dbReference type="RefSeq" id="WP_074373823.1">
    <property type="nucleotide sequence ID" value="NZ_AP024907.1"/>
</dbReference>
<dbReference type="PROSITE" id="PS00211">
    <property type="entry name" value="ABC_TRANSPORTER_1"/>
    <property type="match status" value="2"/>
</dbReference>
<dbReference type="InterPro" id="IPR017871">
    <property type="entry name" value="ABC_transporter-like_CS"/>
</dbReference>
<evidence type="ECO:0000313" key="7">
    <source>
        <dbReference type="Proteomes" id="UP000184774"/>
    </source>
</evidence>
<evidence type="ECO:0000256" key="2">
    <source>
        <dbReference type="ARBA" id="ARBA00022448"/>
    </source>
</evidence>
<reference evidence="6 7" key="1">
    <citation type="submission" date="2016-12" db="EMBL/GenBank/DDBJ databases">
        <authorList>
            <person name="Song W.-J."/>
            <person name="Kurnit D.M."/>
        </authorList>
    </citation>
    <scope>NUCLEOTIDE SEQUENCE [LARGE SCALE GENOMIC DNA]</scope>
    <source>
        <strain evidence="6 7">CECT 9026</strain>
    </source>
</reference>
<dbReference type="CDD" id="cd03257">
    <property type="entry name" value="ABC_NikE_OppD_transporters"/>
    <property type="match status" value="2"/>
</dbReference>
<keyword evidence="4 6" id="KW-0067">ATP-binding</keyword>
<dbReference type="GO" id="GO:0005524">
    <property type="term" value="F:ATP binding"/>
    <property type="evidence" value="ECO:0007669"/>
    <property type="project" value="UniProtKB-KW"/>
</dbReference>
<sequence>MHLIEINNLNLAFKVYGGTRKVLHNVSINMKPGERVALIGESGSGKSVTSKFLIGTLNDSQTVVESGELKVNGKDALSMSSVEREALKGSVMSMIQQDPQTSFNPVFRIGTHLDDIMKAGDKLMHISSSAAKRKSHILDVLKKVKLLEPERVYSSYPWQLSGGMRQRVLIAMALLHPTRLLIADEPGTALDVTTQDEIIKLINQLVIDEELALLMVTHNLGVVRKTADRVYVMQHGRIVEHGIVKDIFTHPKHPYTLRLFNAVPKLYVDSHSTQDSNSTQDSDSAQDNADRAVLVSLVDVEKCFINKKNWRGQVVDEVAAVKPLSLAINKGDTFGIAGESGSGKTTLARMIMGIIESTSGSIMIENRHLKSWRQKKANRHSIQMVHQNPAASLNPRRTIAQTLEVPLKFIAQSEKRKPEIERLLTLVELPLEYADMYPSSLSGGQKQRVAIARALAANPTILVLDEPTSALDVSVQKSIISLLEKLQQQLGLTYIFISHDLSLMRNFCNRVAIMFRGQLIESGNTKEIFEQSTQLYTRALIRAIPVVSDDEEQHKPEIRDEDAMRVLQQG</sequence>
<evidence type="ECO:0000256" key="1">
    <source>
        <dbReference type="ARBA" id="ARBA00005417"/>
    </source>
</evidence>
<dbReference type="InterPro" id="IPR013563">
    <property type="entry name" value="Oligopep_ABC_C"/>
</dbReference>
<feature type="domain" description="ABC transporter" evidence="5">
    <location>
        <begin position="6"/>
        <end position="260"/>
    </location>
</feature>
<dbReference type="EC" id="3.6.3.-" evidence="6"/>
<proteinExistence type="inferred from homology"/>
<dbReference type="SMART" id="SM00382">
    <property type="entry name" value="AAA"/>
    <property type="match status" value="2"/>
</dbReference>
<protein>
    <submittedName>
        <fullName evidence="6">Glutathione import ATP-binding protein GsiA</fullName>
        <ecNumber evidence="6">3.6.3.-</ecNumber>
    </submittedName>
</protein>
<dbReference type="InterPro" id="IPR003593">
    <property type="entry name" value="AAA+_ATPase"/>
</dbReference>
<dbReference type="InterPro" id="IPR027417">
    <property type="entry name" value="P-loop_NTPase"/>
</dbReference>
<evidence type="ECO:0000259" key="5">
    <source>
        <dbReference type="PROSITE" id="PS50893"/>
    </source>
</evidence>
<dbReference type="Proteomes" id="UP000184774">
    <property type="component" value="Unassembled WGS sequence"/>
</dbReference>
<dbReference type="SUPFAM" id="SSF52540">
    <property type="entry name" value="P-loop containing nucleoside triphosphate hydrolases"/>
    <property type="match status" value="2"/>
</dbReference>
<feature type="domain" description="ABC transporter" evidence="5">
    <location>
        <begin position="295"/>
        <end position="541"/>
    </location>
</feature>
<comment type="similarity">
    <text evidence="1">Belongs to the ABC transporter superfamily.</text>
</comment>
<dbReference type="InterPro" id="IPR003439">
    <property type="entry name" value="ABC_transporter-like_ATP-bd"/>
</dbReference>
<dbReference type="Pfam" id="PF00005">
    <property type="entry name" value="ABC_tran"/>
    <property type="match status" value="2"/>
</dbReference>
<keyword evidence="3" id="KW-0547">Nucleotide-binding</keyword>
<dbReference type="GO" id="GO:0055085">
    <property type="term" value="P:transmembrane transport"/>
    <property type="evidence" value="ECO:0007669"/>
    <property type="project" value="UniProtKB-ARBA"/>
</dbReference>
<dbReference type="Gene3D" id="3.40.50.300">
    <property type="entry name" value="P-loop containing nucleotide triphosphate hydrolases"/>
    <property type="match status" value="2"/>
</dbReference>
<dbReference type="PANTHER" id="PTHR43776:SF7">
    <property type="entry name" value="D,D-DIPEPTIDE TRANSPORT ATP-BINDING PROTEIN DDPF-RELATED"/>
    <property type="match status" value="1"/>
</dbReference>
<dbReference type="PANTHER" id="PTHR43776">
    <property type="entry name" value="TRANSPORT ATP-BINDING PROTEIN"/>
    <property type="match status" value="1"/>
</dbReference>
<name>A0A1N6M7A5_9VIBR</name>